<gene>
    <name evidence="3" type="ORF">LSAA_9482</name>
</gene>
<dbReference type="Proteomes" id="UP000675881">
    <property type="component" value="Chromosome 5"/>
</dbReference>
<feature type="compositionally biased region" description="Low complexity" evidence="1">
    <location>
        <begin position="17"/>
        <end position="27"/>
    </location>
</feature>
<keyword evidence="2" id="KW-0472">Membrane</keyword>
<sequence>MEDRVVDSDFSTSAGITSSPTSTYTSPSPDPSIFHPNEQSVPYHKKYFDFFSPSVNVNISYFNPKTREFYYHSVPEANINEHLKEGFIFLPRKPPPTPESGPEGPSLNQPFQYYTGPRNHGAKYFGPSSMESGIAEVSFVILAFILWLYSFYRLYSVWQNTLNFSEANIQGPQGWDFLVNWILERVQEGINIELDHIPSGHPPTPVEIDGAFSNIISESMHEIHHSYPSVLNKIQRADSGSLCQSDDYKFESNYYNQSIV</sequence>
<evidence type="ECO:0000313" key="3">
    <source>
        <dbReference type="EMBL" id="CAF2960562.1"/>
    </source>
</evidence>
<protein>
    <submittedName>
        <fullName evidence="3">(salmon louse) hypothetical protein</fullName>
    </submittedName>
</protein>
<evidence type="ECO:0000313" key="4">
    <source>
        <dbReference type="Proteomes" id="UP000675881"/>
    </source>
</evidence>
<dbReference type="AlphaFoldDB" id="A0A7R8D0P3"/>
<feature type="transmembrane region" description="Helical" evidence="2">
    <location>
        <begin position="133"/>
        <end position="152"/>
    </location>
</feature>
<name>A0A7R8D0P3_LEPSM</name>
<reference evidence="3" key="1">
    <citation type="submission" date="2021-02" db="EMBL/GenBank/DDBJ databases">
        <authorList>
            <person name="Bekaert M."/>
        </authorList>
    </citation>
    <scope>NUCLEOTIDE SEQUENCE</scope>
    <source>
        <strain evidence="3">IoA-00</strain>
    </source>
</reference>
<feature type="region of interest" description="Disordered" evidence="1">
    <location>
        <begin position="1"/>
        <end position="36"/>
    </location>
</feature>
<dbReference type="EMBL" id="HG994584">
    <property type="protein sequence ID" value="CAF2960562.1"/>
    <property type="molecule type" value="Genomic_DNA"/>
</dbReference>
<proteinExistence type="predicted"/>
<keyword evidence="4" id="KW-1185">Reference proteome</keyword>
<organism evidence="3 4">
    <name type="scientific">Lepeophtheirus salmonis</name>
    <name type="common">Salmon louse</name>
    <name type="synonym">Caligus salmonis</name>
    <dbReference type="NCBI Taxonomy" id="72036"/>
    <lineage>
        <taxon>Eukaryota</taxon>
        <taxon>Metazoa</taxon>
        <taxon>Ecdysozoa</taxon>
        <taxon>Arthropoda</taxon>
        <taxon>Crustacea</taxon>
        <taxon>Multicrustacea</taxon>
        <taxon>Hexanauplia</taxon>
        <taxon>Copepoda</taxon>
        <taxon>Siphonostomatoida</taxon>
        <taxon>Caligidae</taxon>
        <taxon>Lepeophtheirus</taxon>
    </lineage>
</organism>
<evidence type="ECO:0000256" key="1">
    <source>
        <dbReference type="SAM" id="MobiDB-lite"/>
    </source>
</evidence>
<accession>A0A7R8D0P3</accession>
<evidence type="ECO:0000256" key="2">
    <source>
        <dbReference type="SAM" id="Phobius"/>
    </source>
</evidence>
<keyword evidence="2" id="KW-0812">Transmembrane</keyword>
<keyword evidence="2" id="KW-1133">Transmembrane helix</keyword>